<comment type="caution">
    <text evidence="1">The sequence shown here is derived from an EMBL/GenBank/DDBJ whole genome shotgun (WGS) entry which is preliminary data.</text>
</comment>
<proteinExistence type="predicted"/>
<accession>A0ABX1TKA0</accession>
<name>A0ABX1TKA0_9GAMM</name>
<dbReference type="InterPro" id="IPR008792">
    <property type="entry name" value="PQQD"/>
</dbReference>
<dbReference type="Proteomes" id="UP000760480">
    <property type="component" value="Unassembled WGS sequence"/>
</dbReference>
<keyword evidence="2" id="KW-1185">Reference proteome</keyword>
<reference evidence="1 2" key="1">
    <citation type="submission" date="2019-03" db="EMBL/GenBank/DDBJ databases">
        <title>Metabolic reconstructions from genomes of highly enriched 'Candidatus Accumulibacter' and 'Candidatus Competibacter' bioreactor populations.</title>
        <authorList>
            <person name="Annavajhala M.K."/>
            <person name="Welles L."/>
            <person name="Abbas B."/>
            <person name="Sorokin D."/>
            <person name="Park H."/>
            <person name="Van Loosdrecht M."/>
            <person name="Chandran K."/>
        </authorList>
    </citation>
    <scope>NUCLEOTIDE SEQUENCE [LARGE SCALE GENOMIC DNA]</scope>
    <source>
        <strain evidence="1 2">SBR_G</strain>
    </source>
</reference>
<evidence type="ECO:0000313" key="2">
    <source>
        <dbReference type="Proteomes" id="UP000760480"/>
    </source>
</evidence>
<protein>
    <submittedName>
        <fullName evidence="1">PqqD family protein</fullName>
    </submittedName>
</protein>
<sequence>MPANSLSFRLCADVRYRQIADEGIVLRQQAGEVLVLNEVGTRVVALLDEGLAPPGIVARLAAEFDADPGRLAIDVAGFVAELRAAGVIEEEACS</sequence>
<dbReference type="EMBL" id="SPMZ01000018">
    <property type="protein sequence ID" value="NMQ18994.1"/>
    <property type="molecule type" value="Genomic_DNA"/>
</dbReference>
<dbReference type="Gene3D" id="1.10.10.1150">
    <property type="entry name" value="Coenzyme PQQ synthesis protein D (PqqD)"/>
    <property type="match status" value="1"/>
</dbReference>
<dbReference type="RefSeq" id="WP_169248257.1">
    <property type="nucleotide sequence ID" value="NZ_SPMZ01000018.1"/>
</dbReference>
<gene>
    <name evidence="1" type="ORF">E4P82_07095</name>
</gene>
<organism evidence="1 2">
    <name type="scientific">Candidatus Competibacter phosphatis</name>
    <dbReference type="NCBI Taxonomy" id="221280"/>
    <lineage>
        <taxon>Bacteria</taxon>
        <taxon>Pseudomonadati</taxon>
        <taxon>Pseudomonadota</taxon>
        <taxon>Gammaproteobacteria</taxon>
        <taxon>Candidatus Competibacteraceae</taxon>
        <taxon>Candidatus Competibacter</taxon>
    </lineage>
</organism>
<dbReference type="Pfam" id="PF05402">
    <property type="entry name" value="PqqD"/>
    <property type="match status" value="1"/>
</dbReference>
<dbReference type="InterPro" id="IPR041881">
    <property type="entry name" value="PqqD_sf"/>
</dbReference>
<evidence type="ECO:0000313" key="1">
    <source>
        <dbReference type="EMBL" id="NMQ18994.1"/>
    </source>
</evidence>